<evidence type="ECO:0000256" key="8">
    <source>
        <dbReference type="ARBA" id="ARBA00023034"/>
    </source>
</evidence>
<organism evidence="11 12">
    <name type="scientific">Albula glossodonta</name>
    <name type="common">roundjaw bonefish</name>
    <dbReference type="NCBI Taxonomy" id="121402"/>
    <lineage>
        <taxon>Eukaryota</taxon>
        <taxon>Metazoa</taxon>
        <taxon>Chordata</taxon>
        <taxon>Craniata</taxon>
        <taxon>Vertebrata</taxon>
        <taxon>Euteleostomi</taxon>
        <taxon>Actinopterygii</taxon>
        <taxon>Neopterygii</taxon>
        <taxon>Teleostei</taxon>
        <taxon>Albuliformes</taxon>
        <taxon>Albulidae</taxon>
        <taxon>Albula</taxon>
    </lineage>
</organism>
<comment type="similarity">
    <text evidence="2">Belongs to the glycosyltransferase 29 family.</text>
</comment>
<dbReference type="InterPro" id="IPR001675">
    <property type="entry name" value="Glyco_trans_29"/>
</dbReference>
<sequence length="245" mass="27443">MSGDQAVNLNLNGCKKTVEPLAPSGMDCIGRDEESAAEHVYSSLLVVRCDSQLLVHLQEKTCAVVGNGGILTNSSCGEDIDSAQFIFRFAGLMERRHPFVENLNSYGNSFLLLPAFSYSRNIDVSLRAVYTLQDFQTPAQPIFLNPKYLKSLTQFWRARGLKAERLSTGVMMASLALELCTNVNLYGFWPFPLHPYSKHPLSNHYYDDQQGKNVHNMSAEFEQLLRLHEQGVVRVHLGKCTSGPR</sequence>
<keyword evidence="7" id="KW-1133">Transmembrane helix</keyword>
<dbReference type="GO" id="GO:0003828">
    <property type="term" value="F:alpha-N-acetylneuraminate alpha-2,8-sialyltransferase activity"/>
    <property type="evidence" value="ECO:0007669"/>
    <property type="project" value="TreeGrafter"/>
</dbReference>
<keyword evidence="4" id="KW-0808">Transferase</keyword>
<dbReference type="OrthoDB" id="10264956at2759"/>
<name>A0A8T2PKM9_9TELE</name>
<evidence type="ECO:0000256" key="4">
    <source>
        <dbReference type="ARBA" id="ARBA00022679"/>
    </source>
</evidence>
<comment type="caution">
    <text evidence="11">The sequence shown here is derived from an EMBL/GenBank/DDBJ whole genome shotgun (WGS) entry which is preliminary data.</text>
</comment>
<evidence type="ECO:0000256" key="1">
    <source>
        <dbReference type="ARBA" id="ARBA00004323"/>
    </source>
</evidence>
<evidence type="ECO:0000256" key="6">
    <source>
        <dbReference type="ARBA" id="ARBA00022968"/>
    </source>
</evidence>
<dbReference type="GO" id="GO:0000139">
    <property type="term" value="C:Golgi membrane"/>
    <property type="evidence" value="ECO:0007669"/>
    <property type="project" value="UniProtKB-SubCell"/>
</dbReference>
<reference evidence="11" key="1">
    <citation type="thesis" date="2021" institute="BYU ScholarsArchive" country="Provo, UT, USA">
        <title>Applications of and Algorithms for Genome Assembly and Genomic Analyses with an Emphasis on Marine Teleosts.</title>
        <authorList>
            <person name="Pickett B.D."/>
        </authorList>
    </citation>
    <scope>NUCLEOTIDE SEQUENCE</scope>
    <source>
        <strain evidence="11">HI-2016</strain>
    </source>
</reference>
<keyword evidence="5" id="KW-0812">Transmembrane</keyword>
<accession>A0A8T2PKM9</accession>
<evidence type="ECO:0000256" key="5">
    <source>
        <dbReference type="ARBA" id="ARBA00022692"/>
    </source>
</evidence>
<evidence type="ECO:0000313" key="11">
    <source>
        <dbReference type="EMBL" id="KAG9350088.1"/>
    </source>
</evidence>
<dbReference type="InterPro" id="IPR050943">
    <property type="entry name" value="Glycosyltr_29_Sialyltrsf"/>
</dbReference>
<keyword evidence="9" id="KW-0472">Membrane</keyword>
<dbReference type="Pfam" id="PF00777">
    <property type="entry name" value="Glyco_transf_29"/>
    <property type="match status" value="2"/>
</dbReference>
<keyword evidence="3" id="KW-0328">Glycosyltransferase</keyword>
<keyword evidence="6" id="KW-0735">Signal-anchor</keyword>
<keyword evidence="12" id="KW-1185">Reference proteome</keyword>
<evidence type="ECO:0000313" key="12">
    <source>
        <dbReference type="Proteomes" id="UP000824540"/>
    </source>
</evidence>
<evidence type="ECO:0000256" key="3">
    <source>
        <dbReference type="ARBA" id="ARBA00022676"/>
    </source>
</evidence>
<protein>
    <recommendedName>
        <fullName evidence="13">ST8 alpha-N-acetyl-neuraminide alpha-2,8-sialyltransferase 6</fullName>
    </recommendedName>
</protein>
<dbReference type="EMBL" id="JAFBMS010000008">
    <property type="protein sequence ID" value="KAG9350088.1"/>
    <property type="molecule type" value="Genomic_DNA"/>
</dbReference>
<dbReference type="Gene3D" id="3.90.1480.20">
    <property type="entry name" value="Glycosyl transferase family 29"/>
    <property type="match status" value="2"/>
</dbReference>
<proteinExistence type="inferred from homology"/>
<keyword evidence="8" id="KW-0333">Golgi apparatus</keyword>
<dbReference type="GO" id="GO:0009311">
    <property type="term" value="P:oligosaccharide metabolic process"/>
    <property type="evidence" value="ECO:0007669"/>
    <property type="project" value="TreeGrafter"/>
</dbReference>
<gene>
    <name evidence="11" type="ORF">JZ751_026441</name>
</gene>
<evidence type="ECO:0000256" key="7">
    <source>
        <dbReference type="ARBA" id="ARBA00022989"/>
    </source>
</evidence>
<comment type="subcellular location">
    <subcellularLocation>
        <location evidence="1">Golgi apparatus membrane</location>
        <topology evidence="1">Single-pass type II membrane protein</topology>
    </subcellularLocation>
</comment>
<evidence type="ECO:0000256" key="2">
    <source>
        <dbReference type="ARBA" id="ARBA00006003"/>
    </source>
</evidence>
<evidence type="ECO:0000256" key="9">
    <source>
        <dbReference type="ARBA" id="ARBA00023136"/>
    </source>
</evidence>
<dbReference type="AlphaFoldDB" id="A0A8T2PKM9"/>
<dbReference type="InterPro" id="IPR038578">
    <property type="entry name" value="GT29-like_sf"/>
</dbReference>
<evidence type="ECO:0008006" key="13">
    <source>
        <dbReference type="Google" id="ProtNLM"/>
    </source>
</evidence>
<keyword evidence="10" id="KW-0325">Glycoprotein</keyword>
<dbReference type="Proteomes" id="UP000824540">
    <property type="component" value="Unassembled WGS sequence"/>
</dbReference>
<dbReference type="PANTHER" id="PTHR11987:SF50">
    <property type="entry name" value="ALPHA-2,8-SIALYLTRANSFERASE 8F"/>
    <property type="match status" value="1"/>
</dbReference>
<dbReference type="PANTHER" id="PTHR11987">
    <property type="entry name" value="ALPHA-2,8-SIALYLTRANSFERASE"/>
    <property type="match status" value="1"/>
</dbReference>
<dbReference type="GO" id="GO:0006491">
    <property type="term" value="P:N-glycan processing"/>
    <property type="evidence" value="ECO:0007669"/>
    <property type="project" value="TreeGrafter"/>
</dbReference>
<evidence type="ECO:0000256" key="10">
    <source>
        <dbReference type="ARBA" id="ARBA00023180"/>
    </source>
</evidence>